<dbReference type="PANTHER" id="PTHR46328:SF35">
    <property type="entry name" value="PROTEIN FAR1-RELATED SEQUENCE 5-LIKE"/>
    <property type="match status" value="1"/>
</dbReference>
<sequence length="102" mass="11508">MLIAQQKVMDTNLCSKEEQQDQVVSDEDDDFVVEEVQSDSSGQVTDKARLLEPMKGMLFDSEDSATCFYKSYARKMGFGVIKRGSKKTDDGKVKYFTLACSR</sequence>
<name>A0A6G1D994_9ORYZ</name>
<comment type="caution">
    <text evidence="1">The sequence shown here is derived from an EMBL/GenBank/DDBJ whole genome shotgun (WGS) entry which is preliminary data.</text>
</comment>
<dbReference type="Proteomes" id="UP000479710">
    <property type="component" value="Unassembled WGS sequence"/>
</dbReference>
<dbReference type="OrthoDB" id="1877160at2759"/>
<evidence type="ECO:0000313" key="2">
    <source>
        <dbReference type="Proteomes" id="UP000479710"/>
    </source>
</evidence>
<evidence type="ECO:0000313" key="1">
    <source>
        <dbReference type="EMBL" id="KAF0908950.1"/>
    </source>
</evidence>
<dbReference type="EMBL" id="SPHZ02000007">
    <property type="protein sequence ID" value="KAF0908950.1"/>
    <property type="molecule type" value="Genomic_DNA"/>
</dbReference>
<dbReference type="AlphaFoldDB" id="A0A6G1D994"/>
<accession>A0A6G1D994</accession>
<gene>
    <name evidence="1" type="ORF">E2562_030246</name>
</gene>
<protein>
    <submittedName>
        <fullName evidence="1">Uncharacterized protein</fullName>
    </submittedName>
</protein>
<dbReference type="PANTHER" id="PTHR46328">
    <property type="entry name" value="FAR-RED IMPAIRED RESPONSIVE (FAR1) FAMILY PROTEIN-RELATED"/>
    <property type="match status" value="1"/>
</dbReference>
<keyword evidence="2" id="KW-1185">Reference proteome</keyword>
<organism evidence="1 2">
    <name type="scientific">Oryza meyeriana var. granulata</name>
    <dbReference type="NCBI Taxonomy" id="110450"/>
    <lineage>
        <taxon>Eukaryota</taxon>
        <taxon>Viridiplantae</taxon>
        <taxon>Streptophyta</taxon>
        <taxon>Embryophyta</taxon>
        <taxon>Tracheophyta</taxon>
        <taxon>Spermatophyta</taxon>
        <taxon>Magnoliopsida</taxon>
        <taxon>Liliopsida</taxon>
        <taxon>Poales</taxon>
        <taxon>Poaceae</taxon>
        <taxon>BOP clade</taxon>
        <taxon>Oryzoideae</taxon>
        <taxon>Oryzeae</taxon>
        <taxon>Oryzinae</taxon>
        <taxon>Oryza</taxon>
        <taxon>Oryza meyeriana</taxon>
    </lineage>
</organism>
<reference evidence="1 2" key="1">
    <citation type="submission" date="2019-11" db="EMBL/GenBank/DDBJ databases">
        <title>Whole genome sequence of Oryza granulata.</title>
        <authorList>
            <person name="Li W."/>
        </authorList>
    </citation>
    <scope>NUCLEOTIDE SEQUENCE [LARGE SCALE GENOMIC DNA]</scope>
    <source>
        <strain evidence="2">cv. Menghai</strain>
        <tissue evidence="1">Leaf</tissue>
    </source>
</reference>
<proteinExistence type="predicted"/>